<evidence type="ECO:0000256" key="5">
    <source>
        <dbReference type="ARBA" id="ARBA00016930"/>
    </source>
</evidence>
<feature type="compositionally biased region" description="Basic and acidic residues" evidence="12">
    <location>
        <begin position="335"/>
        <end position="345"/>
    </location>
</feature>
<feature type="region of interest" description="Disordered" evidence="12">
    <location>
        <begin position="101"/>
        <end position="205"/>
    </location>
</feature>
<evidence type="ECO:0000256" key="2">
    <source>
        <dbReference type="ARBA" id="ARBA00004188"/>
    </source>
</evidence>
<feature type="domain" description="PH" evidence="13">
    <location>
        <begin position="217"/>
        <end position="313"/>
    </location>
</feature>
<dbReference type="PANTHER" id="PTHR14338">
    <property type="entry name" value="ACTIN FILAMENT-ASSOCIATED PROTEIN 1 FAMILY MEMBER"/>
    <property type="match status" value="1"/>
</dbReference>
<reference evidence="14 15" key="1">
    <citation type="submission" date="2019-09" db="EMBL/GenBank/DDBJ databases">
        <title>Bird 10,000 Genomes (B10K) Project - Family phase.</title>
        <authorList>
            <person name="Zhang G."/>
        </authorList>
    </citation>
    <scope>NUCLEOTIDE SEQUENCE [LARGE SCALE GENOMIC DNA]</scope>
    <source>
        <strain evidence="14">B10K-DU-013-18</strain>
        <tissue evidence="14">Muscle</tissue>
    </source>
</reference>
<dbReference type="GO" id="GO:0002102">
    <property type="term" value="C:podosome"/>
    <property type="evidence" value="ECO:0007669"/>
    <property type="project" value="UniProtKB-SubCell"/>
</dbReference>
<dbReference type="Proteomes" id="UP000566454">
    <property type="component" value="Unassembled WGS sequence"/>
</dbReference>
<dbReference type="SUPFAM" id="SSF50729">
    <property type="entry name" value="PH domain-like"/>
    <property type="match status" value="2"/>
</dbReference>
<keyword evidence="7" id="KW-0677">Repeat</keyword>
<proteinExistence type="predicted"/>
<evidence type="ECO:0000256" key="4">
    <source>
        <dbReference type="ARBA" id="ARBA00004496"/>
    </source>
</evidence>
<dbReference type="InterPro" id="IPR030113">
    <property type="entry name" value="AFAP"/>
</dbReference>
<evidence type="ECO:0000313" key="14">
    <source>
        <dbReference type="EMBL" id="NWT76129.1"/>
    </source>
</evidence>
<feature type="compositionally biased region" description="Low complexity" evidence="12">
    <location>
        <begin position="174"/>
        <end position="187"/>
    </location>
</feature>
<dbReference type="InterPro" id="IPR001849">
    <property type="entry name" value="PH_domain"/>
</dbReference>
<evidence type="ECO:0000256" key="7">
    <source>
        <dbReference type="ARBA" id="ARBA00022737"/>
    </source>
</evidence>
<name>A0A7K5R8U7_9PASE</name>
<evidence type="ECO:0000256" key="1">
    <source>
        <dbReference type="ARBA" id="ARBA00002089"/>
    </source>
</evidence>
<gene>
    <name evidence="14" type="primary">Afap1l1</name>
    <name evidence="14" type="ORF">PRUHIM_R02686</name>
</gene>
<dbReference type="GO" id="GO:0017124">
    <property type="term" value="F:SH3 domain binding"/>
    <property type="evidence" value="ECO:0007669"/>
    <property type="project" value="TreeGrafter"/>
</dbReference>
<feature type="non-terminal residue" evidence="14">
    <location>
        <position position="1"/>
    </location>
</feature>
<keyword evidence="10" id="KW-0966">Cell projection</keyword>
<dbReference type="EMBL" id="VYZK01001015">
    <property type="protein sequence ID" value="NWT76129.1"/>
    <property type="molecule type" value="Genomic_DNA"/>
</dbReference>
<dbReference type="FunFam" id="2.30.29.30:FF:000189">
    <property type="entry name" value="Actin filament associated protein 1-like 1"/>
    <property type="match status" value="1"/>
</dbReference>
<accession>A0A7K5R8U7</accession>
<evidence type="ECO:0000256" key="6">
    <source>
        <dbReference type="ARBA" id="ARBA00022490"/>
    </source>
</evidence>
<feature type="compositionally biased region" description="Polar residues" evidence="12">
    <location>
        <begin position="140"/>
        <end position="149"/>
    </location>
</feature>
<feature type="region of interest" description="Disordered" evidence="12">
    <location>
        <begin position="552"/>
        <end position="592"/>
    </location>
</feature>
<organism evidence="14 15">
    <name type="scientific">Prunella himalayana</name>
    <dbReference type="NCBI Taxonomy" id="670356"/>
    <lineage>
        <taxon>Eukaryota</taxon>
        <taxon>Metazoa</taxon>
        <taxon>Chordata</taxon>
        <taxon>Craniata</taxon>
        <taxon>Vertebrata</taxon>
        <taxon>Euteleostomi</taxon>
        <taxon>Archelosauria</taxon>
        <taxon>Archosauria</taxon>
        <taxon>Dinosauria</taxon>
        <taxon>Saurischia</taxon>
        <taxon>Theropoda</taxon>
        <taxon>Coelurosauria</taxon>
        <taxon>Aves</taxon>
        <taxon>Neognathae</taxon>
        <taxon>Neoaves</taxon>
        <taxon>Telluraves</taxon>
        <taxon>Australaves</taxon>
        <taxon>Passeriformes</taxon>
        <taxon>Passeroidea</taxon>
        <taxon>Prunellidae</taxon>
        <taxon>Prunella</taxon>
    </lineage>
</organism>
<comment type="function">
    <text evidence="1">May be involved in podosome and invadosome formation.</text>
</comment>
<dbReference type="GO" id="GO:0042995">
    <property type="term" value="C:cell projection"/>
    <property type="evidence" value="ECO:0007669"/>
    <property type="project" value="UniProtKB-SubCell"/>
</dbReference>
<dbReference type="Pfam" id="PF00169">
    <property type="entry name" value="PH"/>
    <property type="match status" value="2"/>
</dbReference>
<dbReference type="AlphaFoldDB" id="A0A7K5R8U7"/>
<evidence type="ECO:0000256" key="12">
    <source>
        <dbReference type="SAM" id="MobiDB-lite"/>
    </source>
</evidence>
<keyword evidence="8" id="KW-0965">Cell junction</keyword>
<evidence type="ECO:0000256" key="3">
    <source>
        <dbReference type="ARBA" id="ARBA00004264"/>
    </source>
</evidence>
<sequence>SVLDQLLPELSVLLKLLDHEYLSATTKEKKLAVSTILQKLQPPAGLWKDVDYINTASLGNGTSFVESLFEEFDCDLRDLQDMQEEEGDTSDTVGLELAGSQTAKPAPVDPAPPLPTTPPPEDYYEEALPLGPGKAPEYITSRNSSSPPNSIEDGYYEDADSSYPVTRINGEQKSSYNDSDAMSSSYESYDEEEEEGKGQQLTHQWPSEEASMNLVKDCRICAFLLRKKRFGQWAKQLTIIRDGKLLCYKSSKDRQPHVEVPLTTCNVIYVPKDGRRKKHELRFSLPGAEALVLAVQSKEQAEEWLKVIKEASSPAAGGMEAPTSPVMPCKMELDKRLSQEKHTSDSDSVAMGDTGSPATRREHGEHGKGKKSGLADLKGSMSRAAGKKITRIISFSKKKPCPEDTQTSSTEEDIPCCGYLSVLVNQCWKERWCRLKGNTLYFHKDHTDLRTHVNAIVLRGCEVLPGLGPKHPFAFRILRHGHEVTALEVSRGGMLLASSAVFCPSLVTSGQLLGELGQLHGSLVHSRALWQKVARMRGWELGMCLSSLSPLQQAEEEPGRPGAAQVKRHASSCSEKSRRVDPQVKVKRHASSANQYRYGKNRAEEDARRFLTEKEKLEKEKASIRSELMLLRKEKRELREAMKGSTAGPRLQELEQRVAVLEERCRQKEQSRVDLELKLTEVKEQLKQSLAGGPALGLAVTSKAENGETTNKPNGSPPEHLVPVNCAAELRKRSPSIVPANTGSVLRKAKVLLSSPS</sequence>
<feature type="region of interest" description="Disordered" evidence="12">
    <location>
        <begin position="704"/>
        <end position="723"/>
    </location>
</feature>
<dbReference type="PANTHER" id="PTHR14338:SF1">
    <property type="entry name" value="ACTIN FILAMENT-ASSOCIATED PROTEIN 1-LIKE 1"/>
    <property type="match status" value="1"/>
</dbReference>
<comment type="subcellular location">
    <subcellularLocation>
        <location evidence="3">Cell projection</location>
        <location evidence="3">Invadopodium</location>
    </subcellularLocation>
    <subcellularLocation>
        <location evidence="2">Cell projection</location>
        <location evidence="2">Podosome</location>
    </subcellularLocation>
    <subcellularLocation>
        <location evidence="4">Cytoplasm</location>
    </subcellularLocation>
</comment>
<keyword evidence="6" id="KW-0963">Cytoplasm</keyword>
<feature type="non-terminal residue" evidence="14">
    <location>
        <position position="757"/>
    </location>
</feature>
<evidence type="ECO:0000256" key="8">
    <source>
        <dbReference type="ARBA" id="ARBA00022949"/>
    </source>
</evidence>
<feature type="compositionally biased region" description="Polar residues" evidence="12">
    <location>
        <begin position="704"/>
        <end position="714"/>
    </location>
</feature>
<feature type="compositionally biased region" description="Basic and acidic residues" evidence="12">
    <location>
        <begin position="575"/>
        <end position="584"/>
    </location>
</feature>
<feature type="coiled-coil region" evidence="11">
    <location>
        <begin position="600"/>
        <end position="685"/>
    </location>
</feature>
<dbReference type="OrthoDB" id="9937741at2759"/>
<dbReference type="GO" id="GO:0005829">
    <property type="term" value="C:cytosol"/>
    <property type="evidence" value="ECO:0007669"/>
    <property type="project" value="TreeGrafter"/>
</dbReference>
<dbReference type="CDD" id="cd13306">
    <property type="entry name" value="PH1_AFAP"/>
    <property type="match status" value="1"/>
</dbReference>
<dbReference type="InterPro" id="IPR011993">
    <property type="entry name" value="PH-like_dom_sf"/>
</dbReference>
<keyword evidence="9 11" id="KW-0175">Coiled coil</keyword>
<evidence type="ECO:0000256" key="11">
    <source>
        <dbReference type="SAM" id="Coils"/>
    </source>
</evidence>
<comment type="caution">
    <text evidence="14">The sequence shown here is derived from an EMBL/GenBank/DDBJ whole genome shotgun (WGS) entry which is preliminary data.</text>
</comment>
<dbReference type="FunFam" id="2.30.29.30:FF:000020">
    <property type="entry name" value="Actin filament-associated protein 1-like 2 isoform 1"/>
    <property type="match status" value="1"/>
</dbReference>
<evidence type="ECO:0000256" key="10">
    <source>
        <dbReference type="ARBA" id="ARBA00023273"/>
    </source>
</evidence>
<evidence type="ECO:0000313" key="15">
    <source>
        <dbReference type="Proteomes" id="UP000566454"/>
    </source>
</evidence>
<protein>
    <recommendedName>
        <fullName evidence="5">Actin filament-associated protein 1-like 1</fullName>
    </recommendedName>
</protein>
<evidence type="ECO:0000259" key="13">
    <source>
        <dbReference type="PROSITE" id="PS50003"/>
    </source>
</evidence>
<dbReference type="Gene3D" id="2.30.29.30">
    <property type="entry name" value="Pleckstrin-homology domain (PH domain)/Phosphotyrosine-binding domain (PTB)"/>
    <property type="match status" value="2"/>
</dbReference>
<dbReference type="PROSITE" id="PS50003">
    <property type="entry name" value="PH_DOMAIN"/>
    <property type="match status" value="1"/>
</dbReference>
<dbReference type="SMART" id="SM00233">
    <property type="entry name" value="PH"/>
    <property type="match status" value="2"/>
</dbReference>
<feature type="region of interest" description="Disordered" evidence="12">
    <location>
        <begin position="335"/>
        <end position="377"/>
    </location>
</feature>
<feature type="compositionally biased region" description="Pro residues" evidence="12">
    <location>
        <begin position="107"/>
        <end position="121"/>
    </location>
</feature>
<keyword evidence="15" id="KW-1185">Reference proteome</keyword>
<evidence type="ECO:0000256" key="9">
    <source>
        <dbReference type="ARBA" id="ARBA00023054"/>
    </source>
</evidence>